<dbReference type="PROSITE" id="PS51352">
    <property type="entry name" value="THIOREDOXIN_2"/>
    <property type="match status" value="1"/>
</dbReference>
<reference evidence="2 3" key="1">
    <citation type="submission" date="2024-09" db="EMBL/GenBank/DDBJ databases">
        <title>Rethinking Asexuality: The Enigmatic Case of Functional Sexual Genes in Lepraria (Stereocaulaceae).</title>
        <authorList>
            <person name="Doellman M."/>
            <person name="Sun Y."/>
            <person name="Barcenas-Pena A."/>
            <person name="Lumbsch H.T."/>
            <person name="Grewe F."/>
        </authorList>
    </citation>
    <scope>NUCLEOTIDE SEQUENCE [LARGE SCALE GENOMIC DNA]</scope>
    <source>
        <strain evidence="2 3">Grewe 0041</strain>
    </source>
</reference>
<dbReference type="SUPFAM" id="SSF52833">
    <property type="entry name" value="Thioredoxin-like"/>
    <property type="match status" value="1"/>
</dbReference>
<organism evidence="2 3">
    <name type="scientific">Lepraria finkii</name>
    <dbReference type="NCBI Taxonomy" id="1340010"/>
    <lineage>
        <taxon>Eukaryota</taxon>
        <taxon>Fungi</taxon>
        <taxon>Dikarya</taxon>
        <taxon>Ascomycota</taxon>
        <taxon>Pezizomycotina</taxon>
        <taxon>Lecanoromycetes</taxon>
        <taxon>OSLEUM clade</taxon>
        <taxon>Lecanoromycetidae</taxon>
        <taxon>Lecanorales</taxon>
        <taxon>Lecanorineae</taxon>
        <taxon>Stereocaulaceae</taxon>
        <taxon>Lepraria</taxon>
    </lineage>
</organism>
<dbReference type="InterPro" id="IPR036249">
    <property type="entry name" value="Thioredoxin-like_sf"/>
</dbReference>
<sequence>MFPNLSKLSSTPPNTAFLTMKPPNPIHSVIRRQYLVPTSRIHPSFRARPFSTALHYFAPNRIYDPIRSPSDFDTLILLSASDRTALTTLWTASWCPSCRIVTPLIRSLIEEGAGENKGGVGFAEVEFDSPTLGEVAGRYMITSIPTLLAFSRQGAQLQTRLTSVEEMKDKDFLRLWIEDEAMRGGSGGKGGGSGLFGGLFGMGKQ</sequence>
<dbReference type="Gene3D" id="3.40.30.10">
    <property type="entry name" value="Glutaredoxin"/>
    <property type="match status" value="1"/>
</dbReference>
<dbReference type="CDD" id="cd02947">
    <property type="entry name" value="TRX_family"/>
    <property type="match status" value="1"/>
</dbReference>
<dbReference type="EMBL" id="JBHFEH010000057">
    <property type="protein sequence ID" value="KAL2049816.1"/>
    <property type="molecule type" value="Genomic_DNA"/>
</dbReference>
<evidence type="ECO:0000259" key="1">
    <source>
        <dbReference type="PROSITE" id="PS51352"/>
    </source>
</evidence>
<feature type="domain" description="Thioredoxin" evidence="1">
    <location>
        <begin position="36"/>
        <end position="182"/>
    </location>
</feature>
<evidence type="ECO:0000313" key="3">
    <source>
        <dbReference type="Proteomes" id="UP001590951"/>
    </source>
</evidence>
<proteinExistence type="predicted"/>
<keyword evidence="3" id="KW-1185">Reference proteome</keyword>
<accession>A0ABR4AYP1</accession>
<evidence type="ECO:0000313" key="2">
    <source>
        <dbReference type="EMBL" id="KAL2049816.1"/>
    </source>
</evidence>
<dbReference type="InterPro" id="IPR013766">
    <property type="entry name" value="Thioredoxin_domain"/>
</dbReference>
<name>A0ABR4AYP1_9LECA</name>
<protein>
    <recommendedName>
        <fullName evidence="1">Thioredoxin domain-containing protein</fullName>
    </recommendedName>
</protein>
<gene>
    <name evidence="2" type="ORF">ABVK25_009911</name>
</gene>
<dbReference type="Proteomes" id="UP001590951">
    <property type="component" value="Unassembled WGS sequence"/>
</dbReference>
<dbReference type="Pfam" id="PF00085">
    <property type="entry name" value="Thioredoxin"/>
    <property type="match status" value="1"/>
</dbReference>
<comment type="caution">
    <text evidence="2">The sequence shown here is derived from an EMBL/GenBank/DDBJ whole genome shotgun (WGS) entry which is preliminary data.</text>
</comment>